<feature type="compositionally biased region" description="Basic and acidic residues" evidence="6">
    <location>
        <begin position="1"/>
        <end position="12"/>
    </location>
</feature>
<keyword evidence="3" id="KW-0805">Transcription regulation</keyword>
<evidence type="ECO:0000256" key="1">
    <source>
        <dbReference type="ARBA" id="ARBA00011764"/>
    </source>
</evidence>
<dbReference type="Pfam" id="PF13873">
    <property type="entry name" value="Myb_DNA-bind_5"/>
    <property type="match status" value="1"/>
</dbReference>
<protein>
    <recommendedName>
        <fullName evidence="2">Regulatory protein zeste</fullName>
    </recommendedName>
</protein>
<dbReference type="Proteomes" id="UP001307889">
    <property type="component" value="Chromosome 13"/>
</dbReference>
<evidence type="ECO:0000313" key="9">
    <source>
        <dbReference type="Proteomes" id="UP001307889"/>
    </source>
</evidence>
<evidence type="ECO:0000256" key="5">
    <source>
        <dbReference type="ARBA" id="ARBA00025466"/>
    </source>
</evidence>
<feature type="domain" description="Myb/SANT-like DNA-binding" evidence="7">
    <location>
        <begin position="225"/>
        <end position="300"/>
    </location>
</feature>
<feature type="compositionally biased region" description="Acidic residues" evidence="6">
    <location>
        <begin position="40"/>
        <end position="49"/>
    </location>
</feature>
<evidence type="ECO:0000256" key="4">
    <source>
        <dbReference type="ARBA" id="ARBA00023163"/>
    </source>
</evidence>
<name>A0ABN7BC18_9HEMI</name>
<feature type="compositionally biased region" description="Basic and acidic residues" evidence="6">
    <location>
        <begin position="63"/>
        <end position="82"/>
    </location>
</feature>
<dbReference type="PANTHER" id="PTHR21411:SF0">
    <property type="entry name" value="REGULATORY PROTEIN ZESTE"/>
    <property type="match status" value="1"/>
</dbReference>
<gene>
    <name evidence="8" type="ORF">NTJ_14725</name>
</gene>
<reference evidence="8 9" key="1">
    <citation type="submission" date="2023-09" db="EMBL/GenBank/DDBJ databases">
        <title>Nesidiocoris tenuis whole genome shotgun sequence.</title>
        <authorList>
            <person name="Shibata T."/>
            <person name="Shimoda M."/>
            <person name="Kobayashi T."/>
            <person name="Uehara T."/>
        </authorList>
    </citation>
    <scope>NUCLEOTIDE SEQUENCE [LARGE SCALE GENOMIC DNA]</scope>
    <source>
        <strain evidence="8 9">Japan</strain>
    </source>
</reference>
<proteinExistence type="predicted"/>
<organism evidence="8 9">
    <name type="scientific">Nesidiocoris tenuis</name>
    <dbReference type="NCBI Taxonomy" id="355587"/>
    <lineage>
        <taxon>Eukaryota</taxon>
        <taxon>Metazoa</taxon>
        <taxon>Ecdysozoa</taxon>
        <taxon>Arthropoda</taxon>
        <taxon>Hexapoda</taxon>
        <taxon>Insecta</taxon>
        <taxon>Pterygota</taxon>
        <taxon>Neoptera</taxon>
        <taxon>Paraneoptera</taxon>
        <taxon>Hemiptera</taxon>
        <taxon>Heteroptera</taxon>
        <taxon>Panheteroptera</taxon>
        <taxon>Cimicomorpha</taxon>
        <taxon>Miridae</taxon>
        <taxon>Dicyphina</taxon>
        <taxon>Nesidiocoris</taxon>
    </lineage>
</organism>
<sequence>MDMKIKAEIKSEPDEDDYMFLDDESAYDVKLHPDGSMKEEDCDCPEHEEDEHRLTGTDSENTGEEKNKVRRNPKCEKDKRPEQCTPECSFRDSVPCKEVYDRLQLELFVSFPFNIIVLRQKAGLLWRQKMETPALGTQIIIKTEPIEPGEGDTDRMPDTDVPGYISDADMYPGPYKKDEDDRTLSVPSSPRNYEDCADTNSEGEGAKQKWLAMSAVDRILLKKKRAPNFSPPEKALFLTLFKKYQNILENKKSDTATKEEKAAVWRQLTKEYNKATREHLRSTENLKSLWDNFKKAARKAKSGEEQSIFTIGGLRETLGPSKEEEDVLTILGSSGKGLADSCGGESKHSPVYYDGVDVVIDDDDSRHSNVENGQKSWKASNSTKLLPTPKSSLLRGATKKENSFDDARTELAISTKEELAADGKRKAELHDLTVKKIKLEILKLKKDMGVIGEKEIRDICEKEGL</sequence>
<evidence type="ECO:0000256" key="2">
    <source>
        <dbReference type="ARBA" id="ARBA00016807"/>
    </source>
</evidence>
<evidence type="ECO:0000256" key="6">
    <source>
        <dbReference type="SAM" id="MobiDB-lite"/>
    </source>
</evidence>
<evidence type="ECO:0000256" key="3">
    <source>
        <dbReference type="ARBA" id="ARBA00023015"/>
    </source>
</evidence>
<dbReference type="PANTHER" id="PTHR21411">
    <property type="entry name" value="APONTIC"/>
    <property type="match status" value="1"/>
</dbReference>
<feature type="region of interest" description="Disordered" evidence="6">
    <location>
        <begin position="146"/>
        <end position="205"/>
    </location>
</feature>
<dbReference type="EMBL" id="AP028921">
    <property type="protein sequence ID" value="BET01907.1"/>
    <property type="molecule type" value="Genomic_DNA"/>
</dbReference>
<feature type="compositionally biased region" description="Basic and acidic residues" evidence="6">
    <location>
        <begin position="27"/>
        <end position="39"/>
    </location>
</feature>
<keyword evidence="9" id="KW-1185">Reference proteome</keyword>
<accession>A0ABN7BC18</accession>
<dbReference type="InterPro" id="IPR028002">
    <property type="entry name" value="Myb_DNA-bind_5"/>
</dbReference>
<feature type="compositionally biased region" description="Acidic residues" evidence="6">
    <location>
        <begin position="13"/>
        <end position="26"/>
    </location>
</feature>
<feature type="region of interest" description="Disordered" evidence="6">
    <location>
        <begin position="1"/>
        <end position="88"/>
    </location>
</feature>
<keyword evidence="4" id="KW-0804">Transcription</keyword>
<comment type="function">
    <text evidence="5">Involved in transvection phenomena (= synapsis-dependent gene expression), where the synaptic pairing of chromosomes carrying genes with which zeste interacts influences the expression of these genes. Zeste binds to DNA and stimulates transcription from a nearby promoter.</text>
</comment>
<evidence type="ECO:0000259" key="7">
    <source>
        <dbReference type="Pfam" id="PF13873"/>
    </source>
</evidence>
<comment type="subunit">
    <text evidence="1">Self-associates forming complexes of several hundred monomers.</text>
</comment>
<evidence type="ECO:0000313" key="8">
    <source>
        <dbReference type="EMBL" id="BET01907.1"/>
    </source>
</evidence>